<feature type="chain" id="PRO_5004167533" evidence="2">
    <location>
        <begin position="25"/>
        <end position="210"/>
    </location>
</feature>
<evidence type="ECO:0000313" key="4">
    <source>
        <dbReference type="Proteomes" id="UP000032702"/>
    </source>
</evidence>
<evidence type="ECO:0000313" key="3">
    <source>
        <dbReference type="EMBL" id="EAU66804.1"/>
    </source>
</evidence>
<gene>
    <name evidence="3" type="ORF">STIAU_1033</name>
</gene>
<feature type="compositionally biased region" description="Low complexity" evidence="1">
    <location>
        <begin position="60"/>
        <end position="85"/>
    </location>
</feature>
<feature type="compositionally biased region" description="Basic and acidic residues" evidence="1">
    <location>
        <begin position="101"/>
        <end position="112"/>
    </location>
</feature>
<dbReference type="Proteomes" id="UP000032702">
    <property type="component" value="Unassembled WGS sequence"/>
</dbReference>
<keyword evidence="2" id="KW-0732">Signal</keyword>
<feature type="compositionally biased region" description="Basic and acidic residues" evidence="1">
    <location>
        <begin position="175"/>
        <end position="184"/>
    </location>
</feature>
<comment type="caution">
    <text evidence="3">The sequence shown here is derived from an EMBL/GenBank/DDBJ whole genome shotgun (WGS) entry which is preliminary data.</text>
</comment>
<evidence type="ECO:0000256" key="1">
    <source>
        <dbReference type="SAM" id="MobiDB-lite"/>
    </source>
</evidence>
<feature type="signal peptide" evidence="2">
    <location>
        <begin position="1"/>
        <end position="24"/>
    </location>
</feature>
<feature type="region of interest" description="Disordered" evidence="1">
    <location>
        <begin position="135"/>
        <end position="210"/>
    </location>
</feature>
<name>Q092X0_STIAD</name>
<reference evidence="3 4" key="1">
    <citation type="submission" date="2006-04" db="EMBL/GenBank/DDBJ databases">
        <authorList>
            <person name="Nierman W.C."/>
        </authorList>
    </citation>
    <scope>NUCLEOTIDE SEQUENCE [LARGE SCALE GENOMIC DNA]</scope>
    <source>
        <strain evidence="3 4">DW4/3-1</strain>
    </source>
</reference>
<accession>Q092X0</accession>
<dbReference type="EMBL" id="AAMD01000047">
    <property type="protein sequence ID" value="EAU66804.1"/>
    <property type="molecule type" value="Genomic_DNA"/>
</dbReference>
<feature type="compositionally biased region" description="Low complexity" evidence="1">
    <location>
        <begin position="41"/>
        <end position="50"/>
    </location>
</feature>
<organism evidence="3 4">
    <name type="scientific">Stigmatella aurantiaca (strain DW4/3-1)</name>
    <dbReference type="NCBI Taxonomy" id="378806"/>
    <lineage>
        <taxon>Bacteria</taxon>
        <taxon>Pseudomonadati</taxon>
        <taxon>Myxococcota</taxon>
        <taxon>Myxococcia</taxon>
        <taxon>Myxococcales</taxon>
        <taxon>Cystobacterineae</taxon>
        <taxon>Archangiaceae</taxon>
        <taxon>Stigmatella</taxon>
    </lineage>
</organism>
<protein>
    <submittedName>
        <fullName evidence="3">Uncharacterized protein</fullName>
    </submittedName>
</protein>
<feature type="region of interest" description="Disordered" evidence="1">
    <location>
        <begin position="21"/>
        <end position="118"/>
    </location>
</feature>
<dbReference type="AlphaFoldDB" id="Q092X0"/>
<proteinExistence type="predicted"/>
<feature type="compositionally biased region" description="Basic residues" evidence="1">
    <location>
        <begin position="26"/>
        <end position="40"/>
    </location>
</feature>
<evidence type="ECO:0000256" key="2">
    <source>
        <dbReference type="SAM" id="SignalP"/>
    </source>
</evidence>
<sequence>MSRLNNAFAALALMTGLAGGTALARMRTKSRCSPRRRSPCSRRSSWPSSTREARPSKPPSTMTASSRSTRSASSRTTASTTSGSTGWRARCWAPVRTGSTEPRRRAGPEGHGPRLAPPAASVGEWLAHFADRGRRADGGVCAPGPDRARAARRPCPGRPGRPAHGDRRPLRRAGHRPDAAEARWADPAADAARGAHPDAHAVSHRHGQHR</sequence>